<dbReference type="Proteomes" id="UP000783686">
    <property type="component" value="Unassembled WGS sequence"/>
</dbReference>
<dbReference type="InterPro" id="IPR048325">
    <property type="entry name" value="ZSWIM3_N"/>
</dbReference>
<sequence length="573" mass="66032">MKRRAIRPDGNGSSQQVTLETAEPNHFLNPEDHLHNIRLHQLFHSYKDLELALYEYMAKTGVRLVKPSSNWLRAGMDGATQEDVERCIYHRINYHCVFHKPPMRKMVKRPRRDISHIKDFCQFDLVIQYDVNFHCLSIKSIRGQHSHLPTKEASEEKQNESRYRFLSKCKTLECMEKVLGYRQPNYVKTEVYRVKAPSKKVEQLSEDAYKATIDKYMYRTPTYYPPEVWEIINTELEILASEARNEQGHGTVRKLVKRRAFGDSGEGLTAEKKMVHRMLDVWYPENVVDGYNAYPDQYYNQEAPMIDQVPMYQKAAETGPSAPSLTMQLQSGPKVPENQIITPNQPMVPKDYTGPQKWESVPNNGFVQQREAPRYQKISRNEPVIPAVKMEPPREQMDLPYHNRPRYDSSVLSCQSSVQSGPIVPYFEMSPPSETMGSFFEMSPLNEPMVLYTDMSLKNYPMVQSGQEMVPHYQMSSQNAPIVPSCQMPLQNAPIVPSRQMTPLIEQKAPLTPPHEMVQPGMVPSMYYEDVAQADLSSEDLNNILGDLFANFHSPDNGQCMAKQNNNYSYDVL</sequence>
<feature type="domain" description="ZSWIM3 N-terminal" evidence="1">
    <location>
        <begin position="38"/>
        <end position="147"/>
    </location>
</feature>
<dbReference type="EMBL" id="CAJFCW020000001">
    <property type="protein sequence ID" value="CAG9079508.1"/>
    <property type="molecule type" value="Genomic_DNA"/>
</dbReference>
<dbReference type="AlphaFoldDB" id="A0A811JRE5"/>
<reference evidence="2" key="1">
    <citation type="submission" date="2020-09" db="EMBL/GenBank/DDBJ databases">
        <authorList>
            <person name="Kikuchi T."/>
        </authorList>
    </citation>
    <scope>NUCLEOTIDE SEQUENCE</scope>
    <source>
        <strain evidence="2">SH1</strain>
    </source>
</reference>
<gene>
    <name evidence="2" type="ORF">BOKJ2_LOCUS528</name>
</gene>
<organism evidence="2 3">
    <name type="scientific">Bursaphelenchus okinawaensis</name>
    <dbReference type="NCBI Taxonomy" id="465554"/>
    <lineage>
        <taxon>Eukaryota</taxon>
        <taxon>Metazoa</taxon>
        <taxon>Ecdysozoa</taxon>
        <taxon>Nematoda</taxon>
        <taxon>Chromadorea</taxon>
        <taxon>Rhabditida</taxon>
        <taxon>Tylenchina</taxon>
        <taxon>Tylenchomorpha</taxon>
        <taxon>Aphelenchoidea</taxon>
        <taxon>Aphelenchoididae</taxon>
        <taxon>Bursaphelenchus</taxon>
    </lineage>
</organism>
<dbReference type="EMBL" id="CAJFDH010000001">
    <property type="protein sequence ID" value="CAD5205844.1"/>
    <property type="molecule type" value="Genomic_DNA"/>
</dbReference>
<proteinExistence type="predicted"/>
<evidence type="ECO:0000259" key="1">
    <source>
        <dbReference type="Pfam" id="PF21599"/>
    </source>
</evidence>
<protein>
    <recommendedName>
        <fullName evidence="1">ZSWIM3 N-terminal domain-containing protein</fullName>
    </recommendedName>
</protein>
<evidence type="ECO:0000313" key="3">
    <source>
        <dbReference type="Proteomes" id="UP000614601"/>
    </source>
</evidence>
<dbReference type="Proteomes" id="UP000614601">
    <property type="component" value="Unassembled WGS sequence"/>
</dbReference>
<name>A0A811JRE5_9BILA</name>
<comment type="caution">
    <text evidence="2">The sequence shown here is derived from an EMBL/GenBank/DDBJ whole genome shotgun (WGS) entry which is preliminary data.</text>
</comment>
<accession>A0A811JRE5</accession>
<dbReference type="Pfam" id="PF21599">
    <property type="entry name" value="ZSWIM3_N"/>
    <property type="match status" value="1"/>
</dbReference>
<evidence type="ECO:0000313" key="2">
    <source>
        <dbReference type="EMBL" id="CAD5205844.1"/>
    </source>
</evidence>
<keyword evidence="3" id="KW-1185">Reference proteome</keyword>